<reference evidence="1 2" key="1">
    <citation type="submission" date="2018-06" db="EMBL/GenBank/DDBJ databases">
        <title>Streptacidiphilus pinicola sp. nov., isolated from pine grove soil.</title>
        <authorList>
            <person name="Roh S.G."/>
            <person name="Park S."/>
            <person name="Kim M.-K."/>
            <person name="Yun B.-R."/>
            <person name="Park J."/>
            <person name="Kim M.J."/>
            <person name="Kim Y.S."/>
            <person name="Kim S.B."/>
        </authorList>
    </citation>
    <scope>NUCLEOTIDE SEQUENCE [LARGE SCALE GENOMIC DNA]</scope>
    <source>
        <strain evidence="1 2">MMS16-CNU450</strain>
    </source>
</reference>
<evidence type="ECO:0000313" key="2">
    <source>
        <dbReference type="Proteomes" id="UP000248889"/>
    </source>
</evidence>
<sequence length="69" mass="7487">MAYVLERRLPLPEQVSIARLHGEACIGCGRTAAKDRPLALAGTIAVPDAEGIERPWQVVTCPDCTLRET</sequence>
<protein>
    <submittedName>
        <fullName evidence="1">Uncharacterized protein</fullName>
    </submittedName>
</protein>
<dbReference type="RefSeq" id="WP_111507330.1">
    <property type="nucleotide sequence ID" value="NZ_QKYN01000185.1"/>
</dbReference>
<accession>A0A2X0ITS3</accession>
<organism evidence="1 2">
    <name type="scientific">Streptacidiphilus pinicola</name>
    <dbReference type="NCBI Taxonomy" id="2219663"/>
    <lineage>
        <taxon>Bacteria</taxon>
        <taxon>Bacillati</taxon>
        <taxon>Actinomycetota</taxon>
        <taxon>Actinomycetes</taxon>
        <taxon>Kitasatosporales</taxon>
        <taxon>Streptomycetaceae</taxon>
        <taxon>Streptacidiphilus</taxon>
    </lineage>
</organism>
<dbReference type="EMBL" id="QKYN01000185">
    <property type="protein sequence ID" value="RAG80976.1"/>
    <property type="molecule type" value="Genomic_DNA"/>
</dbReference>
<evidence type="ECO:0000313" key="1">
    <source>
        <dbReference type="EMBL" id="RAG80976.1"/>
    </source>
</evidence>
<dbReference type="Proteomes" id="UP000248889">
    <property type="component" value="Unassembled WGS sequence"/>
</dbReference>
<name>A0A2X0ITS3_9ACTN</name>
<proteinExistence type="predicted"/>
<dbReference type="AlphaFoldDB" id="A0A2X0ITS3"/>
<comment type="caution">
    <text evidence="1">The sequence shown here is derived from an EMBL/GenBank/DDBJ whole genome shotgun (WGS) entry which is preliminary data.</text>
</comment>
<keyword evidence="2" id="KW-1185">Reference proteome</keyword>
<gene>
    <name evidence="1" type="ORF">DN069_35260</name>
</gene>
<dbReference type="OrthoDB" id="4318109at2"/>